<dbReference type="EMBL" id="UYJE01004510">
    <property type="protein sequence ID" value="VDI28589.1"/>
    <property type="molecule type" value="Genomic_DNA"/>
</dbReference>
<dbReference type="InterPro" id="IPR017438">
    <property type="entry name" value="ATP-NAD_kinase_N"/>
</dbReference>
<sequence length="146" mass="15956">MDKKGSPDKVAEGRRKANSMIVPAPGSEERSVNFKISDGNASSSETQPPRKQPQKLSRNRRARSLYGVSPCCQFGPKGTILDNSSSFLTIPDPSSQKLKWVKAPLTVLVVKKMYDDSVLSAFKKLVSWLCEVVYRKTGLLAGGGKI</sequence>
<comment type="caution">
    <text evidence="2">The sequence shown here is derived from an EMBL/GenBank/DDBJ whole genome shotgun (WGS) entry which is preliminary data.</text>
</comment>
<reference evidence="2" key="1">
    <citation type="submission" date="2018-11" db="EMBL/GenBank/DDBJ databases">
        <authorList>
            <person name="Alioto T."/>
            <person name="Alioto T."/>
        </authorList>
    </citation>
    <scope>NUCLEOTIDE SEQUENCE</scope>
</reference>
<keyword evidence="2" id="KW-0418">Kinase</keyword>
<gene>
    <name evidence="2" type="ORF">MGAL_10B011181</name>
</gene>
<accession>A0A8B6E3U7</accession>
<dbReference type="AlphaFoldDB" id="A0A8B6E3U7"/>
<keyword evidence="2" id="KW-0808">Transferase</keyword>
<feature type="region of interest" description="Disordered" evidence="1">
    <location>
        <begin position="1"/>
        <end position="61"/>
    </location>
</feature>
<feature type="compositionally biased region" description="Polar residues" evidence="1">
    <location>
        <begin position="39"/>
        <end position="49"/>
    </location>
</feature>
<proteinExistence type="predicted"/>
<evidence type="ECO:0000256" key="1">
    <source>
        <dbReference type="SAM" id="MobiDB-lite"/>
    </source>
</evidence>
<dbReference type="OrthoDB" id="24581at2759"/>
<dbReference type="Proteomes" id="UP000596742">
    <property type="component" value="Unassembled WGS sequence"/>
</dbReference>
<keyword evidence="3" id="KW-1185">Reference proteome</keyword>
<feature type="compositionally biased region" description="Basic and acidic residues" evidence="1">
    <location>
        <begin position="1"/>
        <end position="15"/>
    </location>
</feature>
<organism evidence="2 3">
    <name type="scientific">Mytilus galloprovincialis</name>
    <name type="common">Mediterranean mussel</name>
    <dbReference type="NCBI Taxonomy" id="29158"/>
    <lineage>
        <taxon>Eukaryota</taxon>
        <taxon>Metazoa</taxon>
        <taxon>Spiralia</taxon>
        <taxon>Lophotrochozoa</taxon>
        <taxon>Mollusca</taxon>
        <taxon>Bivalvia</taxon>
        <taxon>Autobranchia</taxon>
        <taxon>Pteriomorphia</taxon>
        <taxon>Mytilida</taxon>
        <taxon>Mytiloidea</taxon>
        <taxon>Mytilidae</taxon>
        <taxon>Mytilinae</taxon>
        <taxon>Mytilus</taxon>
    </lineage>
</organism>
<evidence type="ECO:0000313" key="3">
    <source>
        <dbReference type="Proteomes" id="UP000596742"/>
    </source>
</evidence>
<name>A0A8B6E3U7_MYTGA</name>
<evidence type="ECO:0000313" key="2">
    <source>
        <dbReference type="EMBL" id="VDI28589.1"/>
    </source>
</evidence>
<dbReference type="Gene3D" id="3.40.50.10330">
    <property type="entry name" value="Probable inorganic polyphosphate/atp-NAD kinase, domain 1"/>
    <property type="match status" value="1"/>
</dbReference>
<protein>
    <submittedName>
        <fullName evidence="2">NAD+ kinase</fullName>
        <ecNumber evidence="2">2.7.1.23</ecNumber>
    </submittedName>
</protein>
<dbReference type="GO" id="GO:0003951">
    <property type="term" value="F:NAD+ kinase activity"/>
    <property type="evidence" value="ECO:0007669"/>
    <property type="project" value="UniProtKB-EC"/>
</dbReference>
<dbReference type="EC" id="2.7.1.23" evidence="2"/>